<evidence type="ECO:0000313" key="6">
    <source>
        <dbReference type="EMBL" id="AUR52725.1"/>
    </source>
</evidence>
<dbReference type="Pfam" id="PF03466">
    <property type="entry name" value="LysR_substrate"/>
    <property type="match status" value="1"/>
</dbReference>
<dbReference type="InterPro" id="IPR036390">
    <property type="entry name" value="WH_DNA-bd_sf"/>
</dbReference>
<gene>
    <name evidence="6" type="ORF">CUN60_10590</name>
</gene>
<dbReference type="GO" id="GO:0003700">
    <property type="term" value="F:DNA-binding transcription factor activity"/>
    <property type="evidence" value="ECO:0007669"/>
    <property type="project" value="InterPro"/>
</dbReference>
<dbReference type="InterPro" id="IPR058163">
    <property type="entry name" value="LysR-type_TF_proteobact-type"/>
</dbReference>
<dbReference type="GO" id="GO:0043565">
    <property type="term" value="F:sequence-specific DNA binding"/>
    <property type="evidence" value="ECO:0007669"/>
    <property type="project" value="TreeGrafter"/>
</dbReference>
<dbReference type="AlphaFoldDB" id="A0A2I7N914"/>
<dbReference type="InterPro" id="IPR036388">
    <property type="entry name" value="WH-like_DNA-bd_sf"/>
</dbReference>
<organism evidence="6 7">
    <name type="scientific">Aquella oligotrophica</name>
    <dbReference type="NCBI Taxonomy" id="2067065"/>
    <lineage>
        <taxon>Bacteria</taxon>
        <taxon>Pseudomonadati</taxon>
        <taxon>Pseudomonadota</taxon>
        <taxon>Betaproteobacteria</taxon>
        <taxon>Neisseriales</taxon>
        <taxon>Neisseriaceae</taxon>
        <taxon>Aquella</taxon>
    </lineage>
</organism>
<evidence type="ECO:0000313" key="7">
    <source>
        <dbReference type="Proteomes" id="UP000236655"/>
    </source>
</evidence>
<dbReference type="InterPro" id="IPR000847">
    <property type="entry name" value="LysR_HTH_N"/>
</dbReference>
<proteinExistence type="inferred from homology"/>
<comment type="similarity">
    <text evidence="1">Belongs to the LysR transcriptional regulatory family.</text>
</comment>
<dbReference type="RefSeq" id="WP_102952013.1">
    <property type="nucleotide sequence ID" value="NZ_CP024847.1"/>
</dbReference>
<evidence type="ECO:0000256" key="2">
    <source>
        <dbReference type="ARBA" id="ARBA00023015"/>
    </source>
</evidence>
<sequence>MYDEILIFIDLVNRGGFTEVARHLDINQSTVSRKIQQIEKKLGLILIKRNVRQFELTEHGEKLYSLFKGYNGEVSRLLGFLNNADETIQGKLHVALPITFSRYAISPHISEFARKNPKLRLKLHFHHNEVNMLKENYDIVITSHVPRQQTQKLRIIHKVKIILCCSRKYIDNFGLLSDFTSVDKHNFLCQSVASNTMFNELSMFRESDNIKIGNIKIKSNIHLSNYMHAKIIIKNGDYIAAMPEEYIKSELDCGEFIRILPEYYFGYINFYLLKNIEDSDARFIKFREFIDDCMRKYLLISAEYRENV</sequence>
<accession>A0A2I7N914</accession>
<dbReference type="OrthoDB" id="570111at2"/>
<dbReference type="EMBL" id="CP024847">
    <property type="protein sequence ID" value="AUR52725.1"/>
    <property type="molecule type" value="Genomic_DNA"/>
</dbReference>
<name>A0A2I7N914_9NEIS</name>
<dbReference type="SUPFAM" id="SSF53850">
    <property type="entry name" value="Periplasmic binding protein-like II"/>
    <property type="match status" value="1"/>
</dbReference>
<dbReference type="SUPFAM" id="SSF46785">
    <property type="entry name" value="Winged helix' DNA-binding domain"/>
    <property type="match status" value="1"/>
</dbReference>
<dbReference type="Gene3D" id="3.40.190.290">
    <property type="match status" value="1"/>
</dbReference>
<dbReference type="PANTHER" id="PTHR30537:SF21">
    <property type="entry name" value="HTH-TYPE TRANSCRIPTIONAL REGULATOR SINR-RELATED"/>
    <property type="match status" value="1"/>
</dbReference>
<keyword evidence="3" id="KW-0238">DNA-binding</keyword>
<keyword evidence="2" id="KW-0805">Transcription regulation</keyword>
<dbReference type="InterPro" id="IPR005119">
    <property type="entry name" value="LysR_subst-bd"/>
</dbReference>
<evidence type="ECO:0000256" key="4">
    <source>
        <dbReference type="ARBA" id="ARBA00023163"/>
    </source>
</evidence>
<dbReference type="Proteomes" id="UP000236655">
    <property type="component" value="Chromosome"/>
</dbReference>
<dbReference type="PANTHER" id="PTHR30537">
    <property type="entry name" value="HTH-TYPE TRANSCRIPTIONAL REGULATOR"/>
    <property type="match status" value="1"/>
</dbReference>
<dbReference type="Pfam" id="PF00126">
    <property type="entry name" value="HTH_1"/>
    <property type="match status" value="1"/>
</dbReference>
<dbReference type="GO" id="GO:0006351">
    <property type="term" value="P:DNA-templated transcription"/>
    <property type="evidence" value="ECO:0007669"/>
    <property type="project" value="TreeGrafter"/>
</dbReference>
<evidence type="ECO:0000256" key="3">
    <source>
        <dbReference type="ARBA" id="ARBA00023125"/>
    </source>
</evidence>
<dbReference type="PROSITE" id="PS50931">
    <property type="entry name" value="HTH_LYSR"/>
    <property type="match status" value="1"/>
</dbReference>
<feature type="domain" description="HTH lysR-type" evidence="5">
    <location>
        <begin position="1"/>
        <end position="57"/>
    </location>
</feature>
<dbReference type="Gene3D" id="1.10.10.10">
    <property type="entry name" value="Winged helix-like DNA-binding domain superfamily/Winged helix DNA-binding domain"/>
    <property type="match status" value="1"/>
</dbReference>
<evidence type="ECO:0000256" key="1">
    <source>
        <dbReference type="ARBA" id="ARBA00009437"/>
    </source>
</evidence>
<dbReference type="KEGG" id="nba:CUN60_10590"/>
<keyword evidence="7" id="KW-1185">Reference proteome</keyword>
<reference evidence="7" key="1">
    <citation type="submission" date="2017-11" db="EMBL/GenBank/DDBJ databases">
        <authorList>
            <person name="Chan K.G."/>
            <person name="Lee L.S."/>
        </authorList>
    </citation>
    <scope>NUCLEOTIDE SEQUENCE [LARGE SCALE GENOMIC DNA]</scope>
    <source>
        <strain evidence="7">DSM 100970</strain>
    </source>
</reference>
<keyword evidence="4" id="KW-0804">Transcription</keyword>
<evidence type="ECO:0000259" key="5">
    <source>
        <dbReference type="PROSITE" id="PS50931"/>
    </source>
</evidence>
<protein>
    <recommendedName>
        <fullName evidence="5">HTH lysR-type domain-containing protein</fullName>
    </recommendedName>
</protein>